<dbReference type="Proteomes" id="UP000011115">
    <property type="component" value="Unassembled WGS sequence"/>
</dbReference>
<evidence type="ECO:0000256" key="1">
    <source>
        <dbReference type="SAM" id="MobiDB-lite"/>
    </source>
</evidence>
<evidence type="ECO:0000313" key="3">
    <source>
        <dbReference type="Proteomes" id="UP000011115"/>
    </source>
</evidence>
<feature type="compositionally biased region" description="Basic and acidic residues" evidence="1">
    <location>
        <begin position="222"/>
        <end position="232"/>
    </location>
</feature>
<dbReference type="Gramene" id="PGSC0003DMT400090188">
    <property type="protein sequence ID" value="PGSC0003DMT400090188"/>
    <property type="gene ID" value="PGSC0003DMG400039759"/>
</dbReference>
<accession>M1DJV0</accession>
<protein>
    <submittedName>
        <fullName evidence="2">Uncharacterized protein</fullName>
    </submittedName>
</protein>
<dbReference type="AlphaFoldDB" id="M1DJV0"/>
<feature type="region of interest" description="Disordered" evidence="1">
    <location>
        <begin position="190"/>
        <end position="232"/>
    </location>
</feature>
<reference evidence="3" key="1">
    <citation type="journal article" date="2011" name="Nature">
        <title>Genome sequence and analysis of the tuber crop potato.</title>
        <authorList>
            <consortium name="The Potato Genome Sequencing Consortium"/>
        </authorList>
    </citation>
    <scope>NUCLEOTIDE SEQUENCE [LARGE SCALE GENOMIC DNA]</scope>
    <source>
        <strain evidence="3">cv. DM1-3 516 R44</strain>
    </source>
</reference>
<sequence length="232" mass="25817">MAATATGQPPPEVGLITSASVPGGTYTEKLKPKSRPYQSIPLKPITYLHGESQVIWEHEEVNQMIVNENLEYAVIGTIVAERASSSERTISEVRSRIQHSDPKKLQNSIENAGLVTKNKDVGGRISKGKECEVRSQNMLISDNGEARVNCQEEGEILKGPNLIEDEEEVIQHKKDTEEDEDMDYNIQQISKAGDLSPRHTNSLKYKARKGRPVIPLQVKTRSSRDRGSSIDQ</sequence>
<dbReference type="HOGENOM" id="CLU_1020852_0_0_1"/>
<reference evidence="2" key="2">
    <citation type="submission" date="2015-06" db="UniProtKB">
        <authorList>
            <consortium name="EnsemblPlants"/>
        </authorList>
    </citation>
    <scope>IDENTIFICATION</scope>
    <source>
        <strain evidence="2">DM1-3 516 R44</strain>
    </source>
</reference>
<proteinExistence type="predicted"/>
<dbReference type="EnsemblPlants" id="PGSC0003DMT400090188">
    <property type="protein sequence ID" value="PGSC0003DMT400090188"/>
    <property type="gene ID" value="PGSC0003DMG400039759"/>
</dbReference>
<keyword evidence="3" id="KW-1185">Reference proteome</keyword>
<dbReference type="PaxDb" id="4113-PGSC0003DMT400090188"/>
<organism evidence="2 3">
    <name type="scientific">Solanum tuberosum</name>
    <name type="common">Potato</name>
    <dbReference type="NCBI Taxonomy" id="4113"/>
    <lineage>
        <taxon>Eukaryota</taxon>
        <taxon>Viridiplantae</taxon>
        <taxon>Streptophyta</taxon>
        <taxon>Embryophyta</taxon>
        <taxon>Tracheophyta</taxon>
        <taxon>Spermatophyta</taxon>
        <taxon>Magnoliopsida</taxon>
        <taxon>eudicotyledons</taxon>
        <taxon>Gunneridae</taxon>
        <taxon>Pentapetalae</taxon>
        <taxon>asterids</taxon>
        <taxon>lamiids</taxon>
        <taxon>Solanales</taxon>
        <taxon>Solanaceae</taxon>
        <taxon>Solanoideae</taxon>
        <taxon>Solaneae</taxon>
        <taxon>Solanum</taxon>
    </lineage>
</organism>
<feature type="region of interest" description="Disordered" evidence="1">
    <location>
        <begin position="1"/>
        <end position="32"/>
    </location>
</feature>
<evidence type="ECO:0000313" key="2">
    <source>
        <dbReference type="EnsemblPlants" id="PGSC0003DMT400090188"/>
    </source>
</evidence>
<name>M1DJV0_SOLTU</name>
<dbReference type="InParanoid" id="M1DJV0"/>